<sequence length="304" mass="33570">MKHRAEFLLISASMGFALGGIAAKVLREANMDAFRLTQIRTSSAALILLAYILLKDKSQLKATRSEIKDLIIFGVIGIAAVTSFYFFAIKYLYVSVALIIEFTAPIWIVLYLKFVKKKSVPPTMWVGITFAFSGLILISQIWSGSSLHPLGVFVAFLDALALALYFIFADRLSQTRSSISLITWGMSVAAIFFALILPWWNFPFEFLTDTYSLQGELSAYSAPGWALILWIVVIGTVIPYLLTVTAIRELSASTSSVIGMIEPVFAGAIAWWLLSEAFNTVQLIGCCVVLIGIYFADKARQKVS</sequence>
<dbReference type="Pfam" id="PF00892">
    <property type="entry name" value="EamA"/>
    <property type="match status" value="2"/>
</dbReference>
<comment type="subcellular location">
    <subcellularLocation>
        <location evidence="1">Membrane</location>
        <topology evidence="1">Multi-pass membrane protein</topology>
    </subcellularLocation>
</comment>
<evidence type="ECO:0000313" key="8">
    <source>
        <dbReference type="EMBL" id="CAB4868550.1"/>
    </source>
</evidence>
<name>A0A6J6FFF6_9ZZZZ</name>
<dbReference type="EMBL" id="CAFBLG010000079">
    <property type="protein sequence ID" value="CAB4868550.1"/>
    <property type="molecule type" value="Genomic_DNA"/>
</dbReference>
<protein>
    <submittedName>
        <fullName evidence="7">Unannotated protein</fullName>
    </submittedName>
</protein>
<dbReference type="Gene3D" id="1.10.3730.20">
    <property type="match status" value="1"/>
</dbReference>
<feature type="transmembrane region" description="Helical" evidence="5">
    <location>
        <begin position="124"/>
        <end position="142"/>
    </location>
</feature>
<evidence type="ECO:0000256" key="5">
    <source>
        <dbReference type="SAM" id="Phobius"/>
    </source>
</evidence>
<reference evidence="7" key="1">
    <citation type="submission" date="2020-05" db="EMBL/GenBank/DDBJ databases">
        <authorList>
            <person name="Chiriac C."/>
            <person name="Salcher M."/>
            <person name="Ghai R."/>
            <person name="Kavagutti S V."/>
        </authorList>
    </citation>
    <scope>NUCLEOTIDE SEQUENCE</scope>
</reference>
<dbReference type="SUPFAM" id="SSF103481">
    <property type="entry name" value="Multidrug resistance efflux transporter EmrE"/>
    <property type="match status" value="2"/>
</dbReference>
<evidence type="ECO:0000256" key="4">
    <source>
        <dbReference type="ARBA" id="ARBA00023136"/>
    </source>
</evidence>
<dbReference type="PANTHER" id="PTHR32322:SF2">
    <property type="entry name" value="EAMA DOMAIN-CONTAINING PROTEIN"/>
    <property type="match status" value="1"/>
</dbReference>
<evidence type="ECO:0000256" key="1">
    <source>
        <dbReference type="ARBA" id="ARBA00004141"/>
    </source>
</evidence>
<dbReference type="AlphaFoldDB" id="A0A6J6FFF6"/>
<feature type="transmembrane region" description="Helical" evidence="5">
    <location>
        <begin position="181"/>
        <end position="202"/>
    </location>
</feature>
<feature type="transmembrane region" description="Helical" evidence="5">
    <location>
        <begin position="66"/>
        <end position="86"/>
    </location>
</feature>
<dbReference type="GO" id="GO:0016020">
    <property type="term" value="C:membrane"/>
    <property type="evidence" value="ECO:0007669"/>
    <property type="project" value="UniProtKB-SubCell"/>
</dbReference>
<feature type="transmembrane region" description="Helical" evidence="5">
    <location>
        <begin position="222"/>
        <end position="242"/>
    </location>
</feature>
<feature type="transmembrane region" description="Helical" evidence="5">
    <location>
        <begin position="92"/>
        <end position="112"/>
    </location>
</feature>
<gene>
    <name evidence="7" type="ORF">UFOPK1776_00329</name>
    <name evidence="8" type="ORF">UFOPK3295_00798</name>
</gene>
<evidence type="ECO:0000259" key="6">
    <source>
        <dbReference type="Pfam" id="PF00892"/>
    </source>
</evidence>
<dbReference type="PANTHER" id="PTHR32322">
    <property type="entry name" value="INNER MEMBRANE TRANSPORTER"/>
    <property type="match status" value="1"/>
</dbReference>
<keyword evidence="4 5" id="KW-0472">Membrane</keyword>
<dbReference type="EMBL" id="CAEZUC010000029">
    <property type="protein sequence ID" value="CAB4586115.1"/>
    <property type="molecule type" value="Genomic_DNA"/>
</dbReference>
<feature type="transmembrane region" description="Helical" evidence="5">
    <location>
        <begin position="254"/>
        <end position="274"/>
    </location>
</feature>
<feature type="domain" description="EamA" evidence="6">
    <location>
        <begin position="5"/>
        <end position="139"/>
    </location>
</feature>
<proteinExistence type="predicted"/>
<evidence type="ECO:0000313" key="7">
    <source>
        <dbReference type="EMBL" id="CAB4586115.1"/>
    </source>
</evidence>
<feature type="transmembrane region" description="Helical" evidence="5">
    <location>
        <begin position="148"/>
        <end position="169"/>
    </location>
</feature>
<dbReference type="InterPro" id="IPR037185">
    <property type="entry name" value="EmrE-like"/>
</dbReference>
<evidence type="ECO:0000256" key="2">
    <source>
        <dbReference type="ARBA" id="ARBA00022692"/>
    </source>
</evidence>
<accession>A0A6J6FFF6</accession>
<keyword evidence="2 5" id="KW-0812">Transmembrane</keyword>
<evidence type="ECO:0000256" key="3">
    <source>
        <dbReference type="ARBA" id="ARBA00022989"/>
    </source>
</evidence>
<dbReference type="InterPro" id="IPR050638">
    <property type="entry name" value="AA-Vitamin_Transporters"/>
</dbReference>
<organism evidence="7">
    <name type="scientific">freshwater metagenome</name>
    <dbReference type="NCBI Taxonomy" id="449393"/>
    <lineage>
        <taxon>unclassified sequences</taxon>
        <taxon>metagenomes</taxon>
        <taxon>ecological metagenomes</taxon>
    </lineage>
</organism>
<feature type="transmembrane region" description="Helical" evidence="5">
    <location>
        <begin position="33"/>
        <end position="54"/>
    </location>
</feature>
<dbReference type="InterPro" id="IPR000620">
    <property type="entry name" value="EamA_dom"/>
</dbReference>
<feature type="domain" description="EamA" evidence="6">
    <location>
        <begin position="150"/>
        <end position="295"/>
    </location>
</feature>
<feature type="transmembrane region" description="Helical" evidence="5">
    <location>
        <begin position="280"/>
        <end position="296"/>
    </location>
</feature>
<keyword evidence="3 5" id="KW-1133">Transmembrane helix</keyword>